<feature type="compositionally biased region" description="Polar residues" evidence="7">
    <location>
        <begin position="406"/>
        <end position="417"/>
    </location>
</feature>
<feature type="transmembrane region" description="Helical" evidence="8">
    <location>
        <begin position="109"/>
        <end position="127"/>
    </location>
</feature>
<reference evidence="10" key="1">
    <citation type="submission" date="2022-11" db="UniProtKB">
        <authorList>
            <consortium name="EnsemblMetazoa"/>
        </authorList>
    </citation>
    <scope>IDENTIFICATION</scope>
</reference>
<evidence type="ECO:0000256" key="7">
    <source>
        <dbReference type="SAM" id="MobiDB-lite"/>
    </source>
</evidence>
<name>A0A914BMU1_PATMI</name>
<feature type="compositionally biased region" description="Polar residues" evidence="7">
    <location>
        <begin position="50"/>
        <end position="64"/>
    </location>
</feature>
<feature type="domain" description="Proline-rich transmembrane protein 3/4" evidence="9">
    <location>
        <begin position="464"/>
        <end position="549"/>
    </location>
</feature>
<feature type="transmembrane region" description="Helical" evidence="8">
    <location>
        <begin position="148"/>
        <end position="170"/>
    </location>
</feature>
<organism evidence="10 11">
    <name type="scientific">Patiria miniata</name>
    <name type="common">Bat star</name>
    <name type="synonym">Asterina miniata</name>
    <dbReference type="NCBI Taxonomy" id="46514"/>
    <lineage>
        <taxon>Eukaryota</taxon>
        <taxon>Metazoa</taxon>
        <taxon>Echinodermata</taxon>
        <taxon>Eleutherozoa</taxon>
        <taxon>Asterozoa</taxon>
        <taxon>Asteroidea</taxon>
        <taxon>Valvatacea</taxon>
        <taxon>Valvatida</taxon>
        <taxon>Asterinidae</taxon>
        <taxon>Patiria</taxon>
    </lineage>
</organism>
<dbReference type="InterPro" id="IPR059081">
    <property type="entry name" value="PRRT3-4"/>
</dbReference>
<dbReference type="GeneID" id="119744925"/>
<protein>
    <recommendedName>
        <fullName evidence="9">Proline-rich transmembrane protein 3/4 domain-containing protein</fullName>
    </recommendedName>
</protein>
<feature type="region of interest" description="Disordered" evidence="7">
    <location>
        <begin position="372"/>
        <end position="476"/>
    </location>
</feature>
<feature type="transmembrane region" description="Helical" evidence="8">
    <location>
        <begin position="484"/>
        <end position="510"/>
    </location>
</feature>
<keyword evidence="2" id="KW-0597">Phosphoprotein</keyword>
<dbReference type="Proteomes" id="UP000887568">
    <property type="component" value="Unplaced"/>
</dbReference>
<feature type="transmembrane region" description="Helical" evidence="8">
    <location>
        <begin position="516"/>
        <end position="540"/>
    </location>
</feature>
<dbReference type="InterPro" id="IPR052836">
    <property type="entry name" value="PRRT_domain-containing"/>
</dbReference>
<keyword evidence="6 8" id="KW-0472">Membrane</keyword>
<evidence type="ECO:0000313" key="10">
    <source>
        <dbReference type="EnsemblMetazoa" id="XP_038077056.1"/>
    </source>
</evidence>
<evidence type="ECO:0000256" key="3">
    <source>
        <dbReference type="ARBA" id="ARBA00022692"/>
    </source>
</evidence>
<evidence type="ECO:0000313" key="11">
    <source>
        <dbReference type="Proteomes" id="UP000887568"/>
    </source>
</evidence>
<keyword evidence="5 8" id="KW-1133">Transmembrane helix</keyword>
<feature type="transmembrane region" description="Helical" evidence="8">
    <location>
        <begin position="190"/>
        <end position="210"/>
    </location>
</feature>
<feature type="compositionally biased region" description="Polar residues" evidence="7">
    <location>
        <begin position="425"/>
        <end position="443"/>
    </location>
</feature>
<comment type="subcellular location">
    <subcellularLocation>
        <location evidence="1">Membrane</location>
        <topology evidence="1">Multi-pass membrane protein</topology>
    </subcellularLocation>
</comment>
<evidence type="ECO:0000259" key="9">
    <source>
        <dbReference type="Pfam" id="PF25987"/>
    </source>
</evidence>
<keyword evidence="4" id="KW-0732">Signal</keyword>
<evidence type="ECO:0000256" key="5">
    <source>
        <dbReference type="ARBA" id="ARBA00022989"/>
    </source>
</evidence>
<evidence type="ECO:0000256" key="6">
    <source>
        <dbReference type="ARBA" id="ARBA00023136"/>
    </source>
</evidence>
<evidence type="ECO:0000256" key="2">
    <source>
        <dbReference type="ARBA" id="ARBA00022553"/>
    </source>
</evidence>
<evidence type="ECO:0000256" key="4">
    <source>
        <dbReference type="ARBA" id="ARBA00022729"/>
    </source>
</evidence>
<dbReference type="OrthoDB" id="10066605at2759"/>
<evidence type="ECO:0000256" key="1">
    <source>
        <dbReference type="ARBA" id="ARBA00004141"/>
    </source>
</evidence>
<keyword evidence="3 8" id="KW-0812">Transmembrane</keyword>
<dbReference type="EnsemblMetazoa" id="XM_038221128.1">
    <property type="protein sequence ID" value="XP_038077056.1"/>
    <property type="gene ID" value="LOC119744925"/>
</dbReference>
<feature type="region of interest" description="Disordered" evidence="7">
    <location>
        <begin position="46"/>
        <end position="77"/>
    </location>
</feature>
<dbReference type="RefSeq" id="XP_038077056.1">
    <property type="nucleotide sequence ID" value="XM_038221128.1"/>
</dbReference>
<dbReference type="Pfam" id="PF25987">
    <property type="entry name" value="PRRT3"/>
    <property type="match status" value="2"/>
</dbReference>
<feature type="domain" description="Proline-rich transmembrane protein 3/4" evidence="9">
    <location>
        <begin position="99"/>
        <end position="284"/>
    </location>
</feature>
<proteinExistence type="predicted"/>
<feature type="transmembrane region" description="Helical" evidence="8">
    <location>
        <begin position="222"/>
        <end position="247"/>
    </location>
</feature>
<accession>A0A914BMU1</accession>
<feature type="compositionally biased region" description="Basic and acidic residues" evidence="7">
    <location>
        <begin position="386"/>
        <end position="405"/>
    </location>
</feature>
<dbReference type="PANTHER" id="PTHR35578">
    <property type="entry name" value="PROLINE-RICH TRANSMEMBRANE PROTEIN 4-RELATED"/>
    <property type="match status" value="1"/>
</dbReference>
<dbReference type="AlphaFoldDB" id="A0A914BMU1"/>
<keyword evidence="11" id="KW-1185">Reference proteome</keyword>
<dbReference type="PANTHER" id="PTHR35578:SF6">
    <property type="entry name" value="PROLINE-RICH TRANSMEMBRANE PROTEIN 4"/>
    <property type="match status" value="1"/>
</dbReference>
<sequence length="550" mass="60798">MQAPNKSQKTDNRLNTNRRKTRARSVVYQIFLKRSSKQTITMALAEPWGDTNSKTEPDPNTQTDGDGEGLTLTSTNTEGTETHTDVVIAPDMTGMDITVWGLWWPVHRYGFGTLFFMLCVYALYATVMRIFKNRAVGGGMRSRKSVQPVFTCINILVFLLGLSNTLMLFIDPYLFLRKFPLLLGVILINMPYPCMTSAFALVNWVLISISQMRMTRTSRLRSVWFLTGIIILHFLFIIGASLILVFIFPVLIIGIICHGFFVLWGVVLSLTYIYSAWKIMSTEKNNRKTLYDISVRDGSTVDGSIKTNAGSKISRTIPKRLSSIFSRNSKGPSINDTPVFSIGQNGNIHQPVTPMPSSILESEFESKFTTIDGVSDDISDPSTQEKIGEQDENKTETSLDKDKDQSGTLTKTESSPNGGLKKGNATGNDVSKSSNARQTRGNFSKSAPSASGKKGGKFDKQSGAKMSGTGRPQKSTQKVFRISAITAALGIAASGLGLYGILGLMIASAADQPTEWGWYVFQTCFRFVELGMGCTMAYFTTQPFPRRRQR</sequence>
<evidence type="ECO:0000256" key="8">
    <source>
        <dbReference type="SAM" id="Phobius"/>
    </source>
</evidence>
<feature type="transmembrane region" description="Helical" evidence="8">
    <location>
        <begin position="253"/>
        <end position="277"/>
    </location>
</feature>
<dbReference type="OMA" id="FPFLINC"/>